<feature type="domain" description="PNPLA" evidence="5">
    <location>
        <begin position="236"/>
        <end position="435"/>
    </location>
</feature>
<dbReference type="GO" id="GO:0046486">
    <property type="term" value="P:glycerolipid metabolic process"/>
    <property type="evidence" value="ECO:0007669"/>
    <property type="project" value="UniProtKB-ARBA"/>
</dbReference>
<feature type="short sequence motif" description="GXSXG" evidence="4">
    <location>
        <begin position="274"/>
        <end position="278"/>
    </location>
</feature>
<keyword evidence="2 4" id="KW-0442">Lipid degradation</keyword>
<organism evidence="6 7">
    <name type="scientific">Gibberella nygamai</name>
    <name type="common">Bean root rot disease fungus</name>
    <name type="synonym">Fusarium nygamai</name>
    <dbReference type="NCBI Taxonomy" id="42673"/>
    <lineage>
        <taxon>Eukaryota</taxon>
        <taxon>Fungi</taxon>
        <taxon>Dikarya</taxon>
        <taxon>Ascomycota</taxon>
        <taxon>Pezizomycotina</taxon>
        <taxon>Sordariomycetes</taxon>
        <taxon>Hypocreomycetidae</taxon>
        <taxon>Hypocreales</taxon>
        <taxon>Nectriaceae</taxon>
        <taxon>Fusarium</taxon>
        <taxon>Fusarium fujikuroi species complex</taxon>
    </lineage>
</organism>
<evidence type="ECO:0000256" key="4">
    <source>
        <dbReference type="PROSITE-ProRule" id="PRU01161"/>
    </source>
</evidence>
<evidence type="ECO:0000256" key="3">
    <source>
        <dbReference type="ARBA" id="ARBA00023098"/>
    </source>
</evidence>
<dbReference type="InterPro" id="IPR016035">
    <property type="entry name" value="Acyl_Trfase/lysoPLipase"/>
</dbReference>
<dbReference type="Pfam" id="PF01734">
    <property type="entry name" value="Patatin"/>
    <property type="match status" value="1"/>
</dbReference>
<feature type="short sequence motif" description="DGA/G" evidence="4">
    <location>
        <begin position="422"/>
        <end position="424"/>
    </location>
</feature>
<dbReference type="AlphaFoldDB" id="A0A2K0WT37"/>
<evidence type="ECO:0000256" key="1">
    <source>
        <dbReference type="ARBA" id="ARBA00022801"/>
    </source>
</evidence>
<dbReference type="PANTHER" id="PTHR24185">
    <property type="entry name" value="CALCIUM-INDEPENDENT PHOSPHOLIPASE A2-GAMMA"/>
    <property type="match status" value="1"/>
</dbReference>
<comment type="caution">
    <text evidence="6">The sequence shown here is derived from an EMBL/GenBank/DDBJ whole genome shotgun (WGS) entry which is preliminary data.</text>
</comment>
<dbReference type="EMBL" id="MTQA01000019">
    <property type="protein sequence ID" value="PNP85394.1"/>
    <property type="molecule type" value="Genomic_DNA"/>
</dbReference>
<dbReference type="OrthoDB" id="1658288at2759"/>
<dbReference type="SUPFAM" id="SSF52151">
    <property type="entry name" value="FabD/lysophospholipase-like"/>
    <property type="match status" value="1"/>
</dbReference>
<gene>
    <name evidence="6" type="ORF">FNYG_01223</name>
</gene>
<evidence type="ECO:0000313" key="6">
    <source>
        <dbReference type="EMBL" id="PNP85394.1"/>
    </source>
</evidence>
<sequence length="580" mass="64487">MLTASELEELPVLPNDTSDFVEGTYTIPCHKKKELEAEGPDIVNKIWFHTQPLDTDTIQRIHCMRLVAKSRDQGFSDDPLAGNWTWFEIAILKTKYSEEPRVKDGIQLVWVSHRNRFLSNDYGWEEGVEFGKDHDIFRLLEASPGNVIAVRLCARFQAWKIKARTGYLVLDIGAPVPRKALQYGQTKQTVLSIQEVFDEVNTSILPNSMQISAPPSDLLFRAEMLTTAGEKPLRVLSLDGGGVRGVAALMHLDAIMKKVAPGKKPCEVFDMIGGTSTGGFIAIMLGRLQMTIEDALKQYKKFMGTVFPTSRWTTVSLVKSGSKWDASELEKCIKQLVQEQLGQDPDQVLLLDEEAAKICKVFVMATRQEGANNQAPVLFRSYENPLEKSELPGIKLWEAARATSAAPMYFAPLEVGGYKFLDGGLQANNPMGWLWNEVLSVFGPARSTNCFLSIGTGIAAAKALGDVRNLKGFTESVASIATNSEITNLLFRSLINAFAPRPMAKKYYRFNVGDGLPEWTEDENGNWTWKQLETRVEGGVAEMDDITAIDATEEQAKKYIALAGAQKMIEECAEVLREEL</sequence>
<dbReference type="GO" id="GO:0019369">
    <property type="term" value="P:arachidonate metabolic process"/>
    <property type="evidence" value="ECO:0007669"/>
    <property type="project" value="TreeGrafter"/>
</dbReference>
<evidence type="ECO:0000256" key="2">
    <source>
        <dbReference type="ARBA" id="ARBA00022963"/>
    </source>
</evidence>
<dbReference type="Gene3D" id="3.40.1090.10">
    <property type="entry name" value="Cytosolic phospholipase A2 catalytic domain"/>
    <property type="match status" value="1"/>
</dbReference>
<keyword evidence="3 4" id="KW-0443">Lipid metabolism</keyword>
<keyword evidence="7" id="KW-1185">Reference proteome</keyword>
<dbReference type="PROSITE" id="PS51635">
    <property type="entry name" value="PNPLA"/>
    <property type="match status" value="1"/>
</dbReference>
<dbReference type="InterPro" id="IPR002641">
    <property type="entry name" value="PNPLA_dom"/>
</dbReference>
<dbReference type="GO" id="GO:0047499">
    <property type="term" value="F:calcium-independent phospholipase A2 activity"/>
    <property type="evidence" value="ECO:0007669"/>
    <property type="project" value="TreeGrafter"/>
</dbReference>
<reference evidence="6 7" key="1">
    <citation type="submission" date="2017-06" db="EMBL/GenBank/DDBJ databases">
        <title>Genome of Fusarium nygamai isolate CS10214.</title>
        <authorList>
            <person name="Gardiner D.M."/>
            <person name="Obanor F."/>
            <person name="Kazan K."/>
        </authorList>
    </citation>
    <scope>NUCLEOTIDE SEQUENCE [LARGE SCALE GENOMIC DNA]</scope>
    <source>
        <strain evidence="6 7">CS10214</strain>
    </source>
</reference>
<dbReference type="STRING" id="42673.A0A2K0WT37"/>
<dbReference type="CDD" id="cd07216">
    <property type="entry name" value="Pat17_PNPLA8_PNPLA9_like3"/>
    <property type="match status" value="1"/>
</dbReference>
<dbReference type="PANTHER" id="PTHR24185:SF1">
    <property type="entry name" value="CALCIUM-INDEPENDENT PHOSPHOLIPASE A2-GAMMA"/>
    <property type="match status" value="1"/>
</dbReference>
<keyword evidence="1 4" id="KW-0378">Hydrolase</keyword>
<protein>
    <recommendedName>
        <fullName evidence="5">PNPLA domain-containing protein</fullName>
    </recommendedName>
</protein>
<dbReference type="GO" id="GO:0016020">
    <property type="term" value="C:membrane"/>
    <property type="evidence" value="ECO:0007669"/>
    <property type="project" value="TreeGrafter"/>
</dbReference>
<evidence type="ECO:0000259" key="5">
    <source>
        <dbReference type="PROSITE" id="PS51635"/>
    </source>
</evidence>
<evidence type="ECO:0000313" key="7">
    <source>
        <dbReference type="Proteomes" id="UP000236664"/>
    </source>
</evidence>
<feature type="active site" description="Proton acceptor" evidence="4">
    <location>
        <position position="422"/>
    </location>
</feature>
<feature type="short sequence motif" description="GXGXXG" evidence="4">
    <location>
        <begin position="240"/>
        <end position="245"/>
    </location>
</feature>
<dbReference type="GO" id="GO:0016042">
    <property type="term" value="P:lipid catabolic process"/>
    <property type="evidence" value="ECO:0007669"/>
    <property type="project" value="UniProtKB-UniRule"/>
</dbReference>
<feature type="active site" description="Nucleophile" evidence="4">
    <location>
        <position position="276"/>
    </location>
</feature>
<dbReference type="Proteomes" id="UP000236664">
    <property type="component" value="Unassembled WGS sequence"/>
</dbReference>
<proteinExistence type="predicted"/>
<name>A0A2K0WT37_GIBNY</name>
<accession>A0A2K0WT37</accession>